<name>A0A9X4LCR5_9BURK</name>
<dbReference type="Proteomes" id="UP001152766">
    <property type="component" value="Unassembled WGS sequence"/>
</dbReference>
<organism evidence="2 3">
    <name type="scientific">Pelomonas aquatica</name>
    <dbReference type="NCBI Taxonomy" id="431058"/>
    <lineage>
        <taxon>Bacteria</taxon>
        <taxon>Pseudomonadati</taxon>
        <taxon>Pseudomonadota</taxon>
        <taxon>Betaproteobacteria</taxon>
        <taxon>Burkholderiales</taxon>
        <taxon>Sphaerotilaceae</taxon>
        <taxon>Roseateles</taxon>
    </lineage>
</organism>
<keyword evidence="3" id="KW-1185">Reference proteome</keyword>
<dbReference type="EMBL" id="SGUG01000002">
    <property type="protein sequence ID" value="MDG0861097.1"/>
    <property type="molecule type" value="Genomic_DNA"/>
</dbReference>
<dbReference type="AlphaFoldDB" id="A0A9X4LCR5"/>
<protein>
    <recommendedName>
        <fullName evidence="4">Cyanophycinase</fullName>
    </recommendedName>
</protein>
<accession>A0A9X4LCR5</accession>
<dbReference type="Gene3D" id="3.40.50.880">
    <property type="match status" value="1"/>
</dbReference>
<reference evidence="2" key="1">
    <citation type="submission" date="2019-02" db="EMBL/GenBank/DDBJ databases">
        <title>Draft genome of the type strain Pelomonas aquatica CCUG 52575T.</title>
        <authorList>
            <person name="Gomila M."/>
            <person name="Lalucat J."/>
        </authorList>
    </citation>
    <scope>NUCLEOTIDE SEQUENCE</scope>
    <source>
        <strain evidence="2">CCUG 52575</strain>
    </source>
</reference>
<dbReference type="InterPro" id="IPR029062">
    <property type="entry name" value="Class_I_gatase-like"/>
</dbReference>
<evidence type="ECO:0000256" key="1">
    <source>
        <dbReference type="SAM" id="MobiDB-lite"/>
    </source>
</evidence>
<sequence length="150" mass="15648">MLVLMGGGTDVDDAFKAMIAKARGGTASTVDVVILRTSGSDGYNACLMAMNGVDSVESIVIKTRAGASAPEVLGLVNRADVLFIAGGDQSTYIAEWAGTPPSRATCPLAAPARAWRCWASSTTRRSTSPSRPPTRWPIPTTATSRWTAAC</sequence>
<evidence type="ECO:0000313" key="2">
    <source>
        <dbReference type="EMBL" id="MDG0861097.1"/>
    </source>
</evidence>
<gene>
    <name evidence="2" type="ORF">EXJ73_01235</name>
</gene>
<feature type="region of interest" description="Disordered" evidence="1">
    <location>
        <begin position="121"/>
        <end position="143"/>
    </location>
</feature>
<evidence type="ECO:0000313" key="3">
    <source>
        <dbReference type="Proteomes" id="UP001152766"/>
    </source>
</evidence>
<evidence type="ECO:0008006" key="4">
    <source>
        <dbReference type="Google" id="ProtNLM"/>
    </source>
</evidence>
<comment type="caution">
    <text evidence="2">The sequence shown here is derived from an EMBL/GenBank/DDBJ whole genome shotgun (WGS) entry which is preliminary data.</text>
</comment>
<proteinExistence type="predicted"/>